<organism evidence="2 3">
    <name type="scientific">Streptomyces evansiae</name>
    <dbReference type="NCBI Taxonomy" id="3075535"/>
    <lineage>
        <taxon>Bacteria</taxon>
        <taxon>Bacillati</taxon>
        <taxon>Actinomycetota</taxon>
        <taxon>Actinomycetes</taxon>
        <taxon>Kitasatosporales</taxon>
        <taxon>Streptomycetaceae</taxon>
        <taxon>Streptomyces</taxon>
    </lineage>
</organism>
<accession>A0ABU2R7V1</accession>
<dbReference type="RefSeq" id="WP_010277096.1">
    <property type="nucleotide sequence ID" value="NZ_JAVRET010000095.1"/>
</dbReference>
<dbReference type="InterPro" id="IPR046175">
    <property type="entry name" value="DUF6177"/>
</dbReference>
<dbReference type="EMBL" id="JAVRET010000095">
    <property type="protein sequence ID" value="MDT0412772.1"/>
    <property type="molecule type" value="Genomic_DNA"/>
</dbReference>
<dbReference type="Pfam" id="PF19674">
    <property type="entry name" value="DUF6177"/>
    <property type="match status" value="1"/>
</dbReference>
<gene>
    <name evidence="2" type="ORF">RM698_27465</name>
</gene>
<evidence type="ECO:0000256" key="1">
    <source>
        <dbReference type="SAM" id="MobiDB-lite"/>
    </source>
</evidence>
<evidence type="ECO:0000313" key="3">
    <source>
        <dbReference type="Proteomes" id="UP001183610"/>
    </source>
</evidence>
<evidence type="ECO:0000313" key="2">
    <source>
        <dbReference type="EMBL" id="MDT0412772.1"/>
    </source>
</evidence>
<name>A0ABU2R7V1_9ACTN</name>
<keyword evidence="3" id="KW-1185">Reference proteome</keyword>
<feature type="region of interest" description="Disordered" evidence="1">
    <location>
        <begin position="346"/>
        <end position="378"/>
    </location>
</feature>
<sequence>MTRDVIVLTPTPPDRATLLAGLFAGGPDLRVDTAAESAVTQLCAPDGRPLVAIEASALVRVPAEVRRLLGVDAEGPVWWTEARASTAVPEAYALARSFAGRLATVLGGTVWPGGAVTTDVVPLRTDITAVPVPDTGIPAVDVLTPRALVVMQDRPVVPLSTWLADALRHAADGDRALQLVTPPASRLTLPLRTALRGLPHRWVVRDERRGLYDGLSGVRLRWSGGIFGPDLDERGAAILVEPFREPVAGAVRQLVLQARTRHHPDAELLLGGALEAVFRRLTGAAPQGWGTAEPAGNPWSRRQLTELARARAPRPTLLTVVGAGALATVRVLRTREGVEEDVTVVVGDTSTAEERSGAGDGSGAGAGSDAEGPDAVGPDAVEGVARELHARHGLVSLLASYRSGRADLTVPARFEAPPVPVRLLVPEDSARGGAGIPASVRLGAGTGAARLYRLGDGSDAVAAWRALERLTGEGGAGGGAGTGPGPGRSRG</sequence>
<reference evidence="3" key="1">
    <citation type="submission" date="2023-07" db="EMBL/GenBank/DDBJ databases">
        <title>30 novel species of actinomycetes from the DSMZ collection.</title>
        <authorList>
            <person name="Nouioui I."/>
        </authorList>
    </citation>
    <scope>NUCLEOTIDE SEQUENCE [LARGE SCALE GENOMIC DNA]</scope>
    <source>
        <strain evidence="3">DSM 41979</strain>
    </source>
</reference>
<dbReference type="Proteomes" id="UP001183610">
    <property type="component" value="Unassembled WGS sequence"/>
</dbReference>
<protein>
    <submittedName>
        <fullName evidence="2">DUF6177 family protein</fullName>
    </submittedName>
</protein>
<feature type="region of interest" description="Disordered" evidence="1">
    <location>
        <begin position="472"/>
        <end position="491"/>
    </location>
</feature>
<proteinExistence type="predicted"/>
<comment type="caution">
    <text evidence="2">The sequence shown here is derived from an EMBL/GenBank/DDBJ whole genome shotgun (WGS) entry which is preliminary data.</text>
</comment>